<dbReference type="PRINTS" id="PR00080">
    <property type="entry name" value="SDRFAMILY"/>
</dbReference>
<dbReference type="PANTHER" id="PTHR43115:SF4">
    <property type="entry name" value="DEHYDROGENASE_REDUCTASE SDR FAMILY MEMBER 11"/>
    <property type="match status" value="1"/>
</dbReference>
<dbReference type="Gene3D" id="3.40.50.720">
    <property type="entry name" value="NAD(P)-binding Rossmann-like Domain"/>
    <property type="match status" value="1"/>
</dbReference>
<keyword evidence="5" id="KW-1185">Reference proteome</keyword>
<dbReference type="InParanoid" id="D3BT05"/>
<accession>D3BT05</accession>
<evidence type="ECO:0000256" key="3">
    <source>
        <dbReference type="RuleBase" id="RU000363"/>
    </source>
</evidence>
<comment type="caution">
    <text evidence="4">The sequence shown here is derived from an EMBL/GenBank/DDBJ whole genome shotgun (WGS) entry which is preliminary data.</text>
</comment>
<evidence type="ECO:0000313" key="4">
    <source>
        <dbReference type="EMBL" id="EFA75620.1"/>
    </source>
</evidence>
<proteinExistence type="inferred from homology"/>
<dbReference type="Pfam" id="PF00106">
    <property type="entry name" value="adh_short"/>
    <property type="match status" value="1"/>
</dbReference>
<dbReference type="RefSeq" id="XP_020427754.1">
    <property type="nucleotide sequence ID" value="XM_020581884.1"/>
</dbReference>
<keyword evidence="2" id="KW-0560">Oxidoreductase</keyword>
<evidence type="ECO:0000256" key="2">
    <source>
        <dbReference type="ARBA" id="ARBA00023002"/>
    </source>
</evidence>
<dbReference type="Proteomes" id="UP000001396">
    <property type="component" value="Unassembled WGS sequence"/>
</dbReference>
<dbReference type="InterPro" id="IPR036291">
    <property type="entry name" value="NAD(P)-bd_dom_sf"/>
</dbReference>
<dbReference type="InterPro" id="IPR020904">
    <property type="entry name" value="Sc_DH/Rdtase_CS"/>
</dbReference>
<organism evidence="4 5">
    <name type="scientific">Heterostelium pallidum (strain ATCC 26659 / Pp 5 / PN500)</name>
    <name type="common">Cellular slime mold</name>
    <name type="synonym">Polysphondylium pallidum</name>
    <dbReference type="NCBI Taxonomy" id="670386"/>
    <lineage>
        <taxon>Eukaryota</taxon>
        <taxon>Amoebozoa</taxon>
        <taxon>Evosea</taxon>
        <taxon>Eumycetozoa</taxon>
        <taxon>Dictyostelia</taxon>
        <taxon>Acytosteliales</taxon>
        <taxon>Acytosteliaceae</taxon>
        <taxon>Heterostelium</taxon>
    </lineage>
</organism>
<dbReference type="AlphaFoldDB" id="D3BT05"/>
<name>D3BT05_HETP5</name>
<protein>
    <submittedName>
        <fullName evidence="4">Uncharacterized protein</fullName>
    </submittedName>
</protein>
<gene>
    <name evidence="4" type="ORF">PPL_11126</name>
</gene>
<dbReference type="PANTHER" id="PTHR43115">
    <property type="entry name" value="DEHYDROGENASE/REDUCTASE SDR FAMILY MEMBER 11"/>
    <property type="match status" value="1"/>
</dbReference>
<dbReference type="InterPro" id="IPR002347">
    <property type="entry name" value="SDR_fam"/>
</dbReference>
<dbReference type="OMA" id="HFYVKDM"/>
<sequence>MQENISKPLVIITGASTGFGLETAKLFNSKGYPMLLISRNIETIYLKNNISFSNSIVKNVDISNFTDVQNAISQAESIYGKADLLVIMLGNIYSQPIEEWQTMINTNITGTMNCTNAVLKNMTERKHGTIINVSSICGRSGAPQHSIYSASKTFIDMVTEQVRQEVAKSNVRVMLLAPGISETNLLDSSQDMEAVNNLTNWRESLGDKVLLPIDIAQSIMYMYQLPQSLTIREFVIASTSQDK</sequence>
<dbReference type="STRING" id="670386.D3BT05"/>
<dbReference type="GO" id="GO:0016491">
    <property type="term" value="F:oxidoreductase activity"/>
    <property type="evidence" value="ECO:0007669"/>
    <property type="project" value="UniProtKB-KW"/>
</dbReference>
<dbReference type="GeneID" id="31366595"/>
<evidence type="ECO:0000313" key="5">
    <source>
        <dbReference type="Proteomes" id="UP000001396"/>
    </source>
</evidence>
<dbReference type="CDD" id="cd05233">
    <property type="entry name" value="SDR_c"/>
    <property type="match status" value="1"/>
</dbReference>
<reference evidence="4 5" key="1">
    <citation type="journal article" date="2011" name="Genome Res.">
        <title>Phylogeny-wide analysis of social amoeba genomes highlights ancient origins for complex intercellular communication.</title>
        <authorList>
            <person name="Heidel A.J."/>
            <person name="Lawal H.M."/>
            <person name="Felder M."/>
            <person name="Schilde C."/>
            <person name="Helps N.R."/>
            <person name="Tunggal B."/>
            <person name="Rivero F."/>
            <person name="John U."/>
            <person name="Schleicher M."/>
            <person name="Eichinger L."/>
            <person name="Platzer M."/>
            <person name="Noegel A.A."/>
            <person name="Schaap P."/>
            <person name="Gloeckner G."/>
        </authorList>
    </citation>
    <scope>NUCLEOTIDE SEQUENCE [LARGE SCALE GENOMIC DNA]</scope>
    <source>
        <strain evidence="5">ATCC 26659 / Pp 5 / PN500</strain>
    </source>
</reference>
<dbReference type="EMBL" id="ADBJ01000054">
    <property type="protein sequence ID" value="EFA75620.1"/>
    <property type="molecule type" value="Genomic_DNA"/>
</dbReference>
<evidence type="ECO:0000256" key="1">
    <source>
        <dbReference type="ARBA" id="ARBA00006484"/>
    </source>
</evidence>
<dbReference type="PRINTS" id="PR00081">
    <property type="entry name" value="GDHRDH"/>
</dbReference>
<dbReference type="SUPFAM" id="SSF51735">
    <property type="entry name" value="NAD(P)-binding Rossmann-fold domains"/>
    <property type="match status" value="1"/>
</dbReference>
<comment type="similarity">
    <text evidence="1 3">Belongs to the short-chain dehydrogenases/reductases (SDR) family.</text>
</comment>
<dbReference type="PROSITE" id="PS00061">
    <property type="entry name" value="ADH_SHORT"/>
    <property type="match status" value="1"/>
</dbReference>